<keyword evidence="8 9" id="KW-0012">Acyltransferase</keyword>
<comment type="subunit">
    <text evidence="3">Homotrimer.</text>
</comment>
<dbReference type="Proteomes" id="UP001185028">
    <property type="component" value="Unassembled WGS sequence"/>
</dbReference>
<evidence type="ECO:0000256" key="2">
    <source>
        <dbReference type="ARBA" id="ARBA00010571"/>
    </source>
</evidence>
<dbReference type="InterPro" id="IPR001707">
    <property type="entry name" value="Cmp_AcTrfase"/>
</dbReference>
<evidence type="ECO:0000256" key="5">
    <source>
        <dbReference type="ARBA" id="ARBA00020291"/>
    </source>
</evidence>
<dbReference type="RefSeq" id="WP_188778816.1">
    <property type="nucleotide sequence ID" value="NZ_BMMB01000034.1"/>
</dbReference>
<dbReference type="PANTHER" id="PTHR38474">
    <property type="entry name" value="SLR0299 PROTEIN"/>
    <property type="match status" value="1"/>
</dbReference>
<dbReference type="SMART" id="SM01059">
    <property type="entry name" value="CAT"/>
    <property type="match status" value="1"/>
</dbReference>
<dbReference type="PIRSF" id="PIRSF000440">
    <property type="entry name" value="CAT"/>
    <property type="match status" value="1"/>
</dbReference>
<accession>A0ABU1J8I3</accession>
<keyword evidence="12" id="KW-1185">Reference proteome</keyword>
<dbReference type="EMBL" id="JAVDQH010000052">
    <property type="protein sequence ID" value="MDR6246837.1"/>
    <property type="molecule type" value="Genomic_DNA"/>
</dbReference>
<comment type="catalytic activity">
    <reaction evidence="9">
        <text>chloramphenicol + acetyl-CoA = chloramphenicol 3-acetate + CoA</text>
        <dbReference type="Rhea" id="RHEA:18421"/>
        <dbReference type="ChEBI" id="CHEBI:16730"/>
        <dbReference type="ChEBI" id="CHEBI:17698"/>
        <dbReference type="ChEBI" id="CHEBI:57287"/>
        <dbReference type="ChEBI" id="CHEBI:57288"/>
        <dbReference type="EC" id="2.3.1.28"/>
    </reaction>
</comment>
<evidence type="ECO:0000256" key="6">
    <source>
        <dbReference type="ARBA" id="ARBA00022679"/>
    </source>
</evidence>
<gene>
    <name evidence="11" type="ORF">JOC58_004804</name>
</gene>
<comment type="caution">
    <text evidence="11">The sequence shown here is derived from an EMBL/GenBank/DDBJ whole genome shotgun (WGS) entry which is preliminary data.</text>
</comment>
<dbReference type="PANTHER" id="PTHR38474:SF2">
    <property type="entry name" value="CHLORAMPHENICOL ACETYLTRANSFERASE"/>
    <property type="match status" value="1"/>
</dbReference>
<dbReference type="InterPro" id="IPR023213">
    <property type="entry name" value="CAT-like_dom_sf"/>
</dbReference>
<dbReference type="Gene3D" id="3.30.559.10">
    <property type="entry name" value="Chloramphenicol acetyltransferase-like domain"/>
    <property type="match status" value="1"/>
</dbReference>
<evidence type="ECO:0000313" key="11">
    <source>
        <dbReference type="EMBL" id="MDR6246837.1"/>
    </source>
</evidence>
<evidence type="ECO:0000256" key="3">
    <source>
        <dbReference type="ARBA" id="ARBA00011233"/>
    </source>
</evidence>
<comment type="function">
    <text evidence="1 9">This enzyme is an effector of chloramphenicol resistance in bacteria.</text>
</comment>
<dbReference type="EC" id="2.3.1.28" evidence="4 9"/>
<dbReference type="PROSITE" id="PS00100">
    <property type="entry name" value="CAT"/>
    <property type="match status" value="1"/>
</dbReference>
<evidence type="ECO:0000256" key="10">
    <source>
        <dbReference type="RuleBase" id="RU004156"/>
    </source>
</evidence>
<protein>
    <recommendedName>
        <fullName evidence="5 9">Chloramphenicol acetyltransferase</fullName>
        <ecNumber evidence="4 9">2.3.1.28</ecNumber>
    </recommendedName>
</protein>
<evidence type="ECO:0000256" key="8">
    <source>
        <dbReference type="ARBA" id="ARBA00023315"/>
    </source>
</evidence>
<name>A0ABU1J8I3_9BACL</name>
<keyword evidence="6 9" id="KW-0808">Transferase</keyword>
<keyword evidence="7 9" id="KW-0046">Antibiotic resistance</keyword>
<sequence length="212" mass="24487">MNFNPIDFNTWKRTETFHHYMNQNTYFSLTNEIDIHALYQFTKQKGYRFYPVFIFLITKVINSHVNFRTGYNSHGELGYWDTLEPLYTIFDQASESFSAISTPVVSDFQTFYDACISDIEIYQASAKLFPKMPVPENVFSLSMIPWTAFTGFNLNITNSRYLLPIVTAGKFIHKDDSIFLPLSLQVHHSVCDGYHAGLFMNTVQELASHPGD</sequence>
<dbReference type="Pfam" id="PF00302">
    <property type="entry name" value="CAT"/>
    <property type="match status" value="1"/>
</dbReference>
<evidence type="ECO:0000256" key="1">
    <source>
        <dbReference type="ARBA" id="ARBA00002150"/>
    </source>
</evidence>
<evidence type="ECO:0000256" key="7">
    <source>
        <dbReference type="ARBA" id="ARBA00023251"/>
    </source>
</evidence>
<dbReference type="NCBIfam" id="NF000491">
    <property type="entry name" value="chloram_CatA"/>
    <property type="match status" value="1"/>
</dbReference>
<comment type="similarity">
    <text evidence="2 10">Belongs to the chloramphenicol acetyltransferase family.</text>
</comment>
<evidence type="ECO:0000256" key="4">
    <source>
        <dbReference type="ARBA" id="ARBA00013235"/>
    </source>
</evidence>
<dbReference type="GO" id="GO:0008811">
    <property type="term" value="F:chloramphenicol O-acetyltransferase activity"/>
    <property type="evidence" value="ECO:0007669"/>
    <property type="project" value="UniProtKB-EC"/>
</dbReference>
<evidence type="ECO:0000313" key="12">
    <source>
        <dbReference type="Proteomes" id="UP001185028"/>
    </source>
</evidence>
<proteinExistence type="inferred from homology"/>
<dbReference type="InterPro" id="IPR018372">
    <property type="entry name" value="Chloramphenicol_AcTrfase_AS"/>
</dbReference>
<dbReference type="SUPFAM" id="SSF52777">
    <property type="entry name" value="CoA-dependent acyltransferases"/>
    <property type="match status" value="1"/>
</dbReference>
<reference evidence="11 12" key="1">
    <citation type="submission" date="2023-07" db="EMBL/GenBank/DDBJ databases">
        <title>Genomic Encyclopedia of Type Strains, Phase IV (KMG-IV): sequencing the most valuable type-strain genomes for metagenomic binning, comparative biology and taxonomic classification.</title>
        <authorList>
            <person name="Goeker M."/>
        </authorList>
    </citation>
    <scope>NUCLEOTIDE SEQUENCE [LARGE SCALE GENOMIC DNA]</scope>
    <source>
        <strain evidence="11 12">DSM 22170</strain>
    </source>
</reference>
<evidence type="ECO:0000256" key="9">
    <source>
        <dbReference type="RuleBase" id="RU000503"/>
    </source>
</evidence>
<organism evidence="11 12">
    <name type="scientific">Paenibacillus hunanensis</name>
    <dbReference type="NCBI Taxonomy" id="539262"/>
    <lineage>
        <taxon>Bacteria</taxon>
        <taxon>Bacillati</taxon>
        <taxon>Bacillota</taxon>
        <taxon>Bacilli</taxon>
        <taxon>Bacillales</taxon>
        <taxon>Paenibacillaceae</taxon>
        <taxon>Paenibacillus</taxon>
    </lineage>
</organism>